<comment type="subcellular location">
    <subcellularLocation>
        <location evidence="1">Nucleus</location>
    </subcellularLocation>
</comment>
<evidence type="ECO:0000256" key="4">
    <source>
        <dbReference type="RuleBase" id="RU004020"/>
    </source>
</evidence>
<evidence type="ECO:0000313" key="7">
    <source>
        <dbReference type="EMBL" id="CDW71178.1"/>
    </source>
</evidence>
<feature type="region of interest" description="Disordered" evidence="5">
    <location>
        <begin position="159"/>
        <end position="199"/>
    </location>
</feature>
<evidence type="ECO:0000259" key="6">
    <source>
        <dbReference type="SMART" id="SM00415"/>
    </source>
</evidence>
<organism evidence="7 8">
    <name type="scientific">Stylonychia lemnae</name>
    <name type="common">Ciliate</name>
    <dbReference type="NCBI Taxonomy" id="5949"/>
    <lineage>
        <taxon>Eukaryota</taxon>
        <taxon>Sar</taxon>
        <taxon>Alveolata</taxon>
        <taxon>Ciliophora</taxon>
        <taxon>Intramacronucleata</taxon>
        <taxon>Spirotrichea</taxon>
        <taxon>Stichotrichia</taxon>
        <taxon>Sporadotrichida</taxon>
        <taxon>Oxytrichidae</taxon>
        <taxon>Stylonychinae</taxon>
        <taxon>Stylonychia</taxon>
    </lineage>
</organism>
<gene>
    <name evidence="7" type="primary">Contig17291.g18416</name>
    <name evidence="7" type="ORF">STYLEM_117</name>
</gene>
<evidence type="ECO:0000313" key="8">
    <source>
        <dbReference type="Proteomes" id="UP000039865"/>
    </source>
</evidence>
<dbReference type="SMART" id="SM00415">
    <property type="entry name" value="HSF"/>
    <property type="match status" value="1"/>
</dbReference>
<dbReference type="AlphaFoldDB" id="A0A077ZML2"/>
<evidence type="ECO:0000256" key="1">
    <source>
        <dbReference type="ARBA" id="ARBA00004123"/>
    </source>
</evidence>
<dbReference type="FunFam" id="1.10.10.10:FF:000334">
    <property type="entry name" value="Heat shock factor protein 2"/>
    <property type="match status" value="1"/>
</dbReference>
<dbReference type="Proteomes" id="UP000039865">
    <property type="component" value="Unassembled WGS sequence"/>
</dbReference>
<feature type="region of interest" description="Disordered" evidence="5">
    <location>
        <begin position="286"/>
        <end position="314"/>
    </location>
</feature>
<evidence type="ECO:0000256" key="2">
    <source>
        <dbReference type="ARBA" id="ARBA00023125"/>
    </source>
</evidence>
<dbReference type="PANTHER" id="PTHR10015">
    <property type="entry name" value="HEAT SHOCK TRANSCRIPTION FACTOR"/>
    <property type="match status" value="1"/>
</dbReference>
<evidence type="ECO:0000256" key="5">
    <source>
        <dbReference type="SAM" id="MobiDB-lite"/>
    </source>
</evidence>
<dbReference type="Pfam" id="PF00447">
    <property type="entry name" value="HSF_DNA-bind"/>
    <property type="match status" value="1"/>
</dbReference>
<dbReference type="InParanoid" id="A0A077ZML2"/>
<reference evidence="7 8" key="1">
    <citation type="submission" date="2014-06" db="EMBL/GenBank/DDBJ databases">
        <authorList>
            <person name="Swart Estienne"/>
        </authorList>
    </citation>
    <scope>NUCLEOTIDE SEQUENCE [LARGE SCALE GENOMIC DNA]</scope>
    <source>
        <strain evidence="7 8">130c</strain>
    </source>
</reference>
<accession>A0A077ZML2</accession>
<dbReference type="Gene3D" id="1.10.10.10">
    <property type="entry name" value="Winged helix-like DNA-binding domain superfamily/Winged helix DNA-binding domain"/>
    <property type="match status" value="1"/>
</dbReference>
<keyword evidence="2 7" id="KW-0238">DNA-binding</keyword>
<dbReference type="GO" id="GO:0005634">
    <property type="term" value="C:nucleus"/>
    <property type="evidence" value="ECO:0007669"/>
    <property type="project" value="UniProtKB-SubCell"/>
</dbReference>
<dbReference type="GO" id="GO:0043565">
    <property type="term" value="F:sequence-specific DNA binding"/>
    <property type="evidence" value="ECO:0007669"/>
    <property type="project" value="InterPro"/>
</dbReference>
<dbReference type="OrthoDB" id="60033at2759"/>
<dbReference type="SUPFAM" id="SSF46785">
    <property type="entry name" value="Winged helix' DNA-binding domain"/>
    <property type="match status" value="1"/>
</dbReference>
<feature type="domain" description="HSF-type DNA-binding" evidence="6">
    <location>
        <begin position="36"/>
        <end position="131"/>
    </location>
</feature>
<dbReference type="PRINTS" id="PR00056">
    <property type="entry name" value="HSFDOMAIN"/>
</dbReference>
<dbReference type="EMBL" id="CCKQ01000108">
    <property type="protein sequence ID" value="CDW71178.1"/>
    <property type="molecule type" value="Genomic_DNA"/>
</dbReference>
<dbReference type="GO" id="GO:0003700">
    <property type="term" value="F:DNA-binding transcription factor activity"/>
    <property type="evidence" value="ECO:0007669"/>
    <property type="project" value="InterPro"/>
</dbReference>
<keyword evidence="8" id="KW-1185">Reference proteome</keyword>
<dbReference type="InterPro" id="IPR036390">
    <property type="entry name" value="WH_DNA-bd_sf"/>
</dbReference>
<dbReference type="PANTHER" id="PTHR10015:SF206">
    <property type="entry name" value="HSF-TYPE DNA-BINDING DOMAIN-CONTAINING PROTEIN"/>
    <property type="match status" value="1"/>
</dbReference>
<protein>
    <submittedName>
        <fullName evidence="7">Hsf-type dna-binding domain containing protein</fullName>
    </submittedName>
</protein>
<keyword evidence="3" id="KW-0539">Nucleus</keyword>
<evidence type="ECO:0000256" key="3">
    <source>
        <dbReference type="ARBA" id="ARBA00023242"/>
    </source>
</evidence>
<name>A0A077ZML2_STYLE</name>
<dbReference type="InterPro" id="IPR000232">
    <property type="entry name" value="HSF_DNA-bd"/>
</dbReference>
<feature type="compositionally biased region" description="Basic and acidic residues" evidence="5">
    <location>
        <begin position="168"/>
        <end position="185"/>
    </location>
</feature>
<dbReference type="InterPro" id="IPR036388">
    <property type="entry name" value="WH-like_DNA-bd_sf"/>
</dbReference>
<feature type="compositionally biased region" description="Low complexity" evidence="5">
    <location>
        <begin position="302"/>
        <end position="314"/>
    </location>
</feature>
<sequence length="631" mass="71110">MKQSQNQQSSHRLKSKKEQQAIAKQESLIEQQQYSNVPSFLLKTYDIVNDPIYDNIICWNETEDGFIVKQPNEFAEKILPKFFKHNNFSSFVRQLNMYDFHKTRNNSNEHCFSHNLFKKNQKSLLIDIKRKNAVPQAEKMMPGYGQMNQQLYHQQYSKYPQTNSRPPQSHDHTFDDGGELYHGRGDQLNGQGYPQNGLNMLLDNPDALRQLKYTQLDEKLRQQDLKLKEYQQTNQSLWQELYKSREREQSLEKLFVIAFTCIAQAGGYNLGPQRELMNQQYIQSSNATANSSTNPRVNATGLQNNNQSSQANNSSLDQLVLRNENSSDIMGFITKILNQPGLINQILNISQSTFKGNNQGSSNIAGQLGSQNQNQGLSLLEQLAKGLNNSGNTSLKNNIQQLLSNLASGSNSVLGHSSRSGFTPHQGSYQRINFPQITNQSLNMNTPPNMSPNPYANYDDNFDKGNYAGSGSKIQQPIAHRVSRTNSLAGSIAASDDASLFIAKDQAVLSEADSDDHRKRLSTELRKAFDQYLTNYNQTNNQGINIESGSNEYATQHNVEFETISNSTQNSKVKQTKFESALGKRLGSSKDNVSISDELSARNGGGFTQLSESKLECDIMDVNKSNKRMKK</sequence>
<feature type="compositionally biased region" description="Polar residues" evidence="5">
    <location>
        <begin position="188"/>
        <end position="198"/>
    </location>
</feature>
<comment type="similarity">
    <text evidence="4">Belongs to the HSF family.</text>
</comment>
<proteinExistence type="inferred from homology"/>